<comment type="similarity">
    <text evidence="2">Belongs to the pyrroline-5-carboxylate reductase family.</text>
</comment>
<evidence type="ECO:0008006" key="11">
    <source>
        <dbReference type="Google" id="ProtNLM"/>
    </source>
</evidence>
<dbReference type="PIRSF" id="PIRSF000193">
    <property type="entry name" value="Pyrrol-5-carb_rd"/>
    <property type="match status" value="1"/>
</dbReference>
<dbReference type="InterPro" id="IPR028939">
    <property type="entry name" value="P5C_Rdtase_cat_N"/>
</dbReference>
<comment type="pathway">
    <text evidence="1">Amino-acid biosynthesis; L-proline biosynthesis; L-proline from L-glutamate 5-semialdehyde: step 1/1.</text>
</comment>
<dbReference type="Pfam" id="PF03807">
    <property type="entry name" value="F420_oxidored"/>
    <property type="match status" value="1"/>
</dbReference>
<proteinExistence type="inferred from homology"/>
<evidence type="ECO:0000256" key="4">
    <source>
        <dbReference type="ARBA" id="ARBA00022605"/>
    </source>
</evidence>
<dbReference type="FunFam" id="3.40.50.720:FF:000105">
    <property type="entry name" value="Pyrroline-5-carboxylate reductase"/>
    <property type="match status" value="1"/>
</dbReference>
<feature type="domain" description="Pyrroline-5-carboxylate reductase catalytic N-terminal" evidence="8">
    <location>
        <begin position="6"/>
        <end position="99"/>
    </location>
</feature>
<dbReference type="SUPFAM" id="SSF51735">
    <property type="entry name" value="NAD(P)-binding Rossmann-fold domains"/>
    <property type="match status" value="1"/>
</dbReference>
<protein>
    <recommendedName>
        <fullName evidence="11">Pyrroline-5-carboxylate reductase</fullName>
    </recommendedName>
</protein>
<gene>
    <name evidence="10" type="ORF">LCGC14_0200470</name>
</gene>
<feature type="domain" description="Pyrroline-5-carboxylate reductase dimerisation" evidence="9">
    <location>
        <begin position="163"/>
        <end position="267"/>
    </location>
</feature>
<keyword evidence="5" id="KW-0641">Proline biosynthesis</keyword>
<keyword evidence="3" id="KW-0963">Cytoplasm</keyword>
<dbReference type="Pfam" id="PF14748">
    <property type="entry name" value="P5CR_dimer"/>
    <property type="match status" value="1"/>
</dbReference>
<dbReference type="EMBL" id="LAZR01000088">
    <property type="protein sequence ID" value="KKN93182.1"/>
    <property type="molecule type" value="Genomic_DNA"/>
</dbReference>
<dbReference type="Gene3D" id="3.40.50.720">
    <property type="entry name" value="NAD(P)-binding Rossmann-like Domain"/>
    <property type="match status" value="1"/>
</dbReference>
<evidence type="ECO:0000259" key="9">
    <source>
        <dbReference type="Pfam" id="PF14748"/>
    </source>
</evidence>
<dbReference type="GO" id="GO:0055129">
    <property type="term" value="P:L-proline biosynthetic process"/>
    <property type="evidence" value="ECO:0007669"/>
    <property type="project" value="TreeGrafter"/>
</dbReference>
<evidence type="ECO:0000259" key="8">
    <source>
        <dbReference type="Pfam" id="PF03807"/>
    </source>
</evidence>
<dbReference type="Gene3D" id="1.10.3730.10">
    <property type="entry name" value="ProC C-terminal domain-like"/>
    <property type="match status" value="1"/>
</dbReference>
<dbReference type="InterPro" id="IPR000304">
    <property type="entry name" value="Pyrroline-COOH_reductase"/>
</dbReference>
<dbReference type="GO" id="GO:0004735">
    <property type="term" value="F:pyrroline-5-carboxylate reductase activity"/>
    <property type="evidence" value="ECO:0007669"/>
    <property type="project" value="InterPro"/>
</dbReference>
<organism evidence="10">
    <name type="scientific">marine sediment metagenome</name>
    <dbReference type="NCBI Taxonomy" id="412755"/>
    <lineage>
        <taxon>unclassified sequences</taxon>
        <taxon>metagenomes</taxon>
        <taxon>ecological metagenomes</taxon>
    </lineage>
</organism>
<evidence type="ECO:0000256" key="2">
    <source>
        <dbReference type="ARBA" id="ARBA00005525"/>
    </source>
</evidence>
<evidence type="ECO:0000313" key="10">
    <source>
        <dbReference type="EMBL" id="KKN93182.1"/>
    </source>
</evidence>
<evidence type="ECO:0000256" key="5">
    <source>
        <dbReference type="ARBA" id="ARBA00022650"/>
    </source>
</evidence>
<reference evidence="10" key="1">
    <citation type="journal article" date="2015" name="Nature">
        <title>Complex archaea that bridge the gap between prokaryotes and eukaryotes.</title>
        <authorList>
            <person name="Spang A."/>
            <person name="Saw J.H."/>
            <person name="Jorgensen S.L."/>
            <person name="Zaremba-Niedzwiedzka K."/>
            <person name="Martijn J."/>
            <person name="Lind A.E."/>
            <person name="van Eijk R."/>
            <person name="Schleper C."/>
            <person name="Guy L."/>
            <person name="Ettema T.J."/>
        </authorList>
    </citation>
    <scope>NUCLEOTIDE SEQUENCE</scope>
</reference>
<keyword evidence="7" id="KW-0560">Oxidoreductase</keyword>
<dbReference type="PANTHER" id="PTHR11645">
    <property type="entry name" value="PYRROLINE-5-CARBOXYLATE REDUCTASE"/>
    <property type="match status" value="1"/>
</dbReference>
<sequence>MTAPIIGFIGAGNMATSLIGGMLQKNVKPERIIASDPKAEQGAALNKQFQIRTVTDNAVLAAECDVLLLTVKPQVMQAVCRALPAERKPGQLVISIAAGISCESLAAWLGEQTPIVRCMPNTPSLRGQGVSGLYATAAVSDAQKELTESILNAVGISVWLEEESLIDAVIAVSGSGPAYFFYMIEAMIDAGEKLGLPRDTAERMALFTALGAADMAVNSDVDVAELRRRVCSPGGTTEQAIKTFREEGLPQMVDNAMQAAAKRAAEMSKELA</sequence>
<evidence type="ECO:0000256" key="6">
    <source>
        <dbReference type="ARBA" id="ARBA00022857"/>
    </source>
</evidence>
<evidence type="ECO:0000256" key="1">
    <source>
        <dbReference type="ARBA" id="ARBA00005205"/>
    </source>
</evidence>
<dbReference type="SUPFAM" id="SSF48179">
    <property type="entry name" value="6-phosphogluconate dehydrogenase C-terminal domain-like"/>
    <property type="match status" value="1"/>
</dbReference>
<dbReference type="InterPro" id="IPR029036">
    <property type="entry name" value="P5CR_dimer"/>
</dbReference>
<dbReference type="InterPro" id="IPR036291">
    <property type="entry name" value="NAD(P)-bd_dom_sf"/>
</dbReference>
<keyword evidence="6" id="KW-0521">NADP</keyword>
<dbReference type="HAMAP" id="MF_01925">
    <property type="entry name" value="P5C_reductase"/>
    <property type="match status" value="1"/>
</dbReference>
<name>A0A0F9V083_9ZZZZ</name>
<dbReference type="AlphaFoldDB" id="A0A0F9V083"/>
<dbReference type="FunFam" id="1.10.3730.10:FF:000001">
    <property type="entry name" value="Pyrroline-5-carboxylate reductase"/>
    <property type="match status" value="1"/>
</dbReference>
<evidence type="ECO:0000256" key="7">
    <source>
        <dbReference type="ARBA" id="ARBA00023002"/>
    </source>
</evidence>
<accession>A0A0F9V083</accession>
<dbReference type="InterPro" id="IPR008927">
    <property type="entry name" value="6-PGluconate_DH-like_C_sf"/>
</dbReference>
<keyword evidence="4" id="KW-0028">Amino-acid biosynthesis</keyword>
<comment type="caution">
    <text evidence="10">The sequence shown here is derived from an EMBL/GenBank/DDBJ whole genome shotgun (WGS) entry which is preliminary data.</text>
</comment>
<evidence type="ECO:0000256" key="3">
    <source>
        <dbReference type="ARBA" id="ARBA00022490"/>
    </source>
</evidence>
<dbReference type="NCBIfam" id="TIGR00112">
    <property type="entry name" value="proC"/>
    <property type="match status" value="1"/>
</dbReference>
<dbReference type="PANTHER" id="PTHR11645:SF0">
    <property type="entry name" value="PYRROLINE-5-CARBOXYLATE REDUCTASE 3"/>
    <property type="match status" value="1"/>
</dbReference>